<evidence type="ECO:0000313" key="3">
    <source>
        <dbReference type="Proteomes" id="UP000588369"/>
    </source>
</evidence>
<comment type="caution">
    <text evidence="2">The sequence shown here is derived from an EMBL/GenBank/DDBJ whole genome shotgun (WGS) entry which is preliminary data.</text>
</comment>
<proteinExistence type="predicted"/>
<accession>A0A7X9NRV3</accession>
<reference evidence="2 3" key="1">
    <citation type="submission" date="2020-04" db="EMBL/GenBank/DDBJ databases">
        <authorList>
            <person name="Hitch T.C.A."/>
            <person name="Wylensek D."/>
            <person name="Clavel T."/>
        </authorList>
    </citation>
    <scope>NUCLEOTIDE SEQUENCE [LARGE SCALE GENOMIC DNA]</scope>
    <source>
        <strain evidence="2 3">BSM-130-P53-3C</strain>
    </source>
</reference>
<organism evidence="2 3">
    <name type="scientific">Bifidobacterium thermophilum</name>
    <dbReference type="NCBI Taxonomy" id="33905"/>
    <lineage>
        <taxon>Bacteria</taxon>
        <taxon>Bacillati</taxon>
        <taxon>Actinomycetota</taxon>
        <taxon>Actinomycetes</taxon>
        <taxon>Bifidobacteriales</taxon>
        <taxon>Bifidobacteriaceae</taxon>
        <taxon>Bifidobacterium</taxon>
    </lineage>
</organism>
<dbReference type="RefSeq" id="WP_168984490.1">
    <property type="nucleotide sequence ID" value="NZ_JABAGI010000014.1"/>
</dbReference>
<feature type="compositionally biased region" description="Basic and acidic residues" evidence="1">
    <location>
        <begin position="37"/>
        <end position="54"/>
    </location>
</feature>
<gene>
    <name evidence="2" type="ORF">HF844_07735</name>
</gene>
<evidence type="ECO:0000313" key="2">
    <source>
        <dbReference type="EMBL" id="NME62678.1"/>
    </source>
</evidence>
<name>A0A7X9NRV3_9BIFI</name>
<protein>
    <submittedName>
        <fullName evidence="2">Uncharacterized protein</fullName>
    </submittedName>
</protein>
<sequence length="252" mass="27743">MTMLTGNAPPGCTQAHRRPEVSERRHQSCPAASGHADNFEGDARYRVGGEGTSERRRVIQRGHPIIRTCRLPGPMCITRMTDYGVLHNFDDISAYLGEHSDTPDGRGLICRHASPMNVIACASLAAWIWVGGDFPSTIDVVSDAHYRSPAHGRRIRPFNRQIDGQYIITVGGMKVTSPARTACDLALVQTDASDEQLEVGGTIRCLMNRYSFGMAECLAIFNTDSRHWPNIRQARELLTAAANTPNGRQEPT</sequence>
<dbReference type="AlphaFoldDB" id="A0A7X9NRV3"/>
<evidence type="ECO:0000256" key="1">
    <source>
        <dbReference type="SAM" id="MobiDB-lite"/>
    </source>
</evidence>
<dbReference type="EMBL" id="JABAGI010000014">
    <property type="protein sequence ID" value="NME62678.1"/>
    <property type="molecule type" value="Genomic_DNA"/>
</dbReference>
<dbReference type="Proteomes" id="UP000588369">
    <property type="component" value="Unassembled WGS sequence"/>
</dbReference>
<feature type="compositionally biased region" description="Basic and acidic residues" evidence="1">
    <location>
        <begin position="17"/>
        <end position="26"/>
    </location>
</feature>
<feature type="region of interest" description="Disordered" evidence="1">
    <location>
        <begin position="1"/>
        <end position="54"/>
    </location>
</feature>